<dbReference type="AlphaFoldDB" id="A0A091C713"/>
<proteinExistence type="predicted"/>
<accession>A0A091C713</accession>
<organism evidence="1 2">
    <name type="scientific">Tetragenococcus muriaticus PMC-11-5</name>
    <dbReference type="NCBI Taxonomy" id="1302649"/>
    <lineage>
        <taxon>Bacteria</taxon>
        <taxon>Bacillati</taxon>
        <taxon>Bacillota</taxon>
        <taxon>Bacilli</taxon>
        <taxon>Lactobacillales</taxon>
        <taxon>Enterococcaceae</taxon>
        <taxon>Tetragenococcus</taxon>
    </lineage>
</organism>
<evidence type="ECO:0000313" key="2">
    <source>
        <dbReference type="Proteomes" id="UP000029380"/>
    </source>
</evidence>
<dbReference type="PATRIC" id="fig|1302649.3.peg.254"/>
<evidence type="ECO:0000313" key="1">
    <source>
        <dbReference type="EMBL" id="KFN93656.1"/>
    </source>
</evidence>
<name>A0A091C713_9ENTE</name>
<protein>
    <submittedName>
        <fullName evidence="1">Uncharacterized protein</fullName>
    </submittedName>
</protein>
<dbReference type="EMBL" id="JPVU01000023">
    <property type="protein sequence ID" value="KFN93656.1"/>
    <property type="molecule type" value="Genomic_DNA"/>
</dbReference>
<sequence length="50" mass="5566">MGKVLIEMLNNNTSSKKFKLSDLDPLSTTQLTALMQKLMGRKEAADQDPN</sequence>
<dbReference type="Proteomes" id="UP000029380">
    <property type="component" value="Unassembled WGS sequence"/>
</dbReference>
<comment type="caution">
    <text evidence="1">The sequence shown here is derived from an EMBL/GenBank/DDBJ whole genome shotgun (WGS) entry which is preliminary data.</text>
</comment>
<reference evidence="1 2" key="1">
    <citation type="submission" date="2014-08" db="EMBL/GenBank/DDBJ databases">
        <title>Genome sequence of Tetragenococcus muriaticus.</title>
        <authorList>
            <person name="Chuea-nongthon C."/>
            <person name="Rodtong S."/>
            <person name="Yongsawatdigul J."/>
            <person name="Steele J.L."/>
            <person name="Liu X.-y."/>
            <person name="Speers J."/>
            <person name="Glasner J.D."/>
            <person name="Neeno-Eckwall E.C."/>
        </authorList>
    </citation>
    <scope>NUCLEOTIDE SEQUENCE [LARGE SCALE GENOMIC DNA]</scope>
    <source>
        <strain evidence="1 2">PMC-11-5</strain>
    </source>
</reference>
<gene>
    <name evidence="1" type="ORF">TMUPMC115_0254</name>
</gene>